<dbReference type="OrthoDB" id="5896307at2"/>
<evidence type="ECO:0000313" key="1">
    <source>
        <dbReference type="EMBL" id="REL26927.1"/>
    </source>
</evidence>
<dbReference type="InterPro" id="IPR032871">
    <property type="entry name" value="AHH_dom_containing"/>
</dbReference>
<sequence>MSDQIDNQIEGTVDKDTKYRDRLQREIMNNDNHPFNNGIHMAAHHLVSKEAVKLAKMRDLLVHKGYNINLVENLVFLPSTLQGACQLRVQLHRGDHTYALPDQKPYHDQVTASIEKIKGQLRKCTLRTQEDSSEVQQRVDKESVKILKRIAEFRVPLTSIFRNFKPSSKVGCSNQNEVKECEGSLVRCHHERSHVGQINYLNPYAEKRKVSQTMNYTKSHYQLKVGS</sequence>
<dbReference type="AlphaFoldDB" id="A0A3E0TRH6"/>
<dbReference type="Pfam" id="PF14412">
    <property type="entry name" value="AHH"/>
    <property type="match status" value="1"/>
</dbReference>
<evidence type="ECO:0000313" key="2">
    <source>
        <dbReference type="Proteomes" id="UP000256478"/>
    </source>
</evidence>
<reference evidence="1 2" key="1">
    <citation type="submission" date="2018-08" db="EMBL/GenBank/DDBJ databases">
        <title>Thalassotalea euphylliae genome.</title>
        <authorList>
            <person name="Summers S."/>
            <person name="Rice S.A."/>
            <person name="Freckelton M.L."/>
            <person name="Nedved B.T."/>
            <person name="Hadfield M.G."/>
        </authorList>
    </citation>
    <scope>NUCLEOTIDE SEQUENCE [LARGE SCALE GENOMIC DNA]</scope>
    <source>
        <strain evidence="1 2">H1</strain>
    </source>
</reference>
<accession>A0A3E0TRH6</accession>
<dbReference type="EMBL" id="QUOU01000001">
    <property type="protein sequence ID" value="REL26927.1"/>
    <property type="molecule type" value="Genomic_DNA"/>
</dbReference>
<comment type="caution">
    <text evidence="1">The sequence shown here is derived from an EMBL/GenBank/DDBJ whole genome shotgun (WGS) entry which is preliminary data.</text>
</comment>
<protein>
    <submittedName>
        <fullName evidence="1">Uncharacterized protein</fullName>
    </submittedName>
</protein>
<name>A0A3E0TRH6_9GAMM</name>
<dbReference type="RefSeq" id="WP_116008028.1">
    <property type="nucleotide sequence ID" value="NZ_QUOU01000001.1"/>
</dbReference>
<proteinExistence type="predicted"/>
<gene>
    <name evidence="1" type="ORF">DXX93_10335</name>
</gene>
<dbReference type="Proteomes" id="UP000256478">
    <property type="component" value="Unassembled WGS sequence"/>
</dbReference>
<organism evidence="1 2">
    <name type="scientific">Thalassotalea euphylliae</name>
    <dbReference type="NCBI Taxonomy" id="1655234"/>
    <lineage>
        <taxon>Bacteria</taxon>
        <taxon>Pseudomonadati</taxon>
        <taxon>Pseudomonadota</taxon>
        <taxon>Gammaproteobacteria</taxon>
        <taxon>Alteromonadales</taxon>
        <taxon>Colwelliaceae</taxon>
        <taxon>Thalassotalea</taxon>
    </lineage>
</organism>